<gene>
    <name evidence="1" type="ORF">GCM10023176_61940</name>
</gene>
<accession>A0ABP8T6I9</accession>
<keyword evidence="2" id="KW-1185">Reference proteome</keyword>
<sequence length="355" mass="38058">MLFKADLGKRVDNLVGAVDSRDDKRFSAALRGIAGATPKARPDEVDAALARLTSVLAEIPLGMGGDLAQIAGGMADYGTDAAVVVVPTLVSRATNAMEQAARFAELYGAVFGDLPGPDDAGQIGPTIERFVETAPNRGMAQPDAYNLVEAWFSGGKWVQPVLYLSQRKDVRAVLPERPRLTAAIDATREHFGTAHWLYGLLLVLDDEPLVVLHRATRRGYRVTISGVGDNFQLHTLLAAALIGDESQGLVPGQRPSAAEIAAASDGEDLTPAGGIRGNFNLVDAHGEWIWNEGRPADIPKLEGKRVVVIDPPPYPRSWNAGRPYPLMRPTVTVDGMLPADEAAHWLDLVKPSQRG</sequence>
<name>A0ABP8T6I9_9ACTN</name>
<dbReference type="Proteomes" id="UP001500307">
    <property type="component" value="Unassembled WGS sequence"/>
</dbReference>
<proteinExistence type="predicted"/>
<organism evidence="1 2">
    <name type="scientific">Micromonospora coerulea</name>
    <dbReference type="NCBI Taxonomy" id="47856"/>
    <lineage>
        <taxon>Bacteria</taxon>
        <taxon>Bacillati</taxon>
        <taxon>Actinomycetota</taxon>
        <taxon>Actinomycetes</taxon>
        <taxon>Micromonosporales</taxon>
        <taxon>Micromonosporaceae</taxon>
        <taxon>Micromonospora</taxon>
    </lineage>
</organism>
<reference evidence="2" key="1">
    <citation type="journal article" date="2019" name="Int. J. Syst. Evol. Microbiol.">
        <title>The Global Catalogue of Microorganisms (GCM) 10K type strain sequencing project: providing services to taxonomists for standard genome sequencing and annotation.</title>
        <authorList>
            <consortium name="The Broad Institute Genomics Platform"/>
            <consortium name="The Broad Institute Genome Sequencing Center for Infectious Disease"/>
            <person name="Wu L."/>
            <person name="Ma J."/>
        </authorList>
    </citation>
    <scope>NUCLEOTIDE SEQUENCE [LARGE SCALE GENOMIC DNA]</scope>
    <source>
        <strain evidence="2">JCM 3175</strain>
    </source>
</reference>
<dbReference type="RefSeq" id="WP_346125501.1">
    <property type="nucleotide sequence ID" value="NZ_BAABGU010000080.1"/>
</dbReference>
<evidence type="ECO:0000313" key="2">
    <source>
        <dbReference type="Proteomes" id="UP001500307"/>
    </source>
</evidence>
<evidence type="ECO:0000313" key="1">
    <source>
        <dbReference type="EMBL" id="GAA4581263.1"/>
    </source>
</evidence>
<protein>
    <submittedName>
        <fullName evidence="1">Uncharacterized protein</fullName>
    </submittedName>
</protein>
<dbReference type="EMBL" id="BAABGU010000080">
    <property type="protein sequence ID" value="GAA4581263.1"/>
    <property type="molecule type" value="Genomic_DNA"/>
</dbReference>
<comment type="caution">
    <text evidence="1">The sequence shown here is derived from an EMBL/GenBank/DDBJ whole genome shotgun (WGS) entry which is preliminary data.</text>
</comment>